<evidence type="ECO:0000313" key="1">
    <source>
        <dbReference type="EMBL" id="KAK3761670.1"/>
    </source>
</evidence>
<dbReference type="Proteomes" id="UP001283361">
    <property type="component" value="Unassembled WGS sequence"/>
</dbReference>
<keyword evidence="2" id="KW-1185">Reference proteome</keyword>
<comment type="caution">
    <text evidence="1">The sequence shown here is derived from an EMBL/GenBank/DDBJ whole genome shotgun (WGS) entry which is preliminary data.</text>
</comment>
<name>A0AAE1D9G9_9GAST</name>
<proteinExistence type="predicted"/>
<evidence type="ECO:0000313" key="2">
    <source>
        <dbReference type="Proteomes" id="UP001283361"/>
    </source>
</evidence>
<protein>
    <submittedName>
        <fullName evidence="1">Uncharacterized protein</fullName>
    </submittedName>
</protein>
<sequence>MFQLDITTGSEWKSVLTSHPDRTSSLTAGHWLHDRAMERAGLTIEGGGGKRKRIYKKLPEVGGCGECMHIYFSRSNYPHPRNPWTLLTSPRKETKA</sequence>
<gene>
    <name evidence="1" type="ORF">RRG08_048064</name>
</gene>
<organism evidence="1 2">
    <name type="scientific">Elysia crispata</name>
    <name type="common">lettuce slug</name>
    <dbReference type="NCBI Taxonomy" id="231223"/>
    <lineage>
        <taxon>Eukaryota</taxon>
        <taxon>Metazoa</taxon>
        <taxon>Spiralia</taxon>
        <taxon>Lophotrochozoa</taxon>
        <taxon>Mollusca</taxon>
        <taxon>Gastropoda</taxon>
        <taxon>Heterobranchia</taxon>
        <taxon>Euthyneura</taxon>
        <taxon>Panpulmonata</taxon>
        <taxon>Sacoglossa</taxon>
        <taxon>Placobranchoidea</taxon>
        <taxon>Plakobranchidae</taxon>
        <taxon>Elysia</taxon>
    </lineage>
</organism>
<accession>A0AAE1D9G9</accession>
<dbReference type="EMBL" id="JAWDGP010004860">
    <property type="protein sequence ID" value="KAK3761670.1"/>
    <property type="molecule type" value="Genomic_DNA"/>
</dbReference>
<reference evidence="1" key="1">
    <citation type="journal article" date="2023" name="G3 (Bethesda)">
        <title>A reference genome for the long-term kleptoplast-retaining sea slug Elysia crispata morphotype clarki.</title>
        <authorList>
            <person name="Eastman K.E."/>
            <person name="Pendleton A.L."/>
            <person name="Shaikh M.A."/>
            <person name="Suttiyut T."/>
            <person name="Ogas R."/>
            <person name="Tomko P."/>
            <person name="Gavelis G."/>
            <person name="Widhalm J.R."/>
            <person name="Wisecaver J.H."/>
        </authorList>
    </citation>
    <scope>NUCLEOTIDE SEQUENCE</scope>
    <source>
        <strain evidence="1">ECLA1</strain>
    </source>
</reference>
<dbReference type="AlphaFoldDB" id="A0AAE1D9G9"/>